<proteinExistence type="predicted"/>
<dbReference type="InterPro" id="IPR019931">
    <property type="entry name" value="LPXTG_anchor"/>
</dbReference>
<evidence type="ECO:0000313" key="9">
    <source>
        <dbReference type="Proteomes" id="UP001234216"/>
    </source>
</evidence>
<feature type="transmembrane region" description="Helical" evidence="5">
    <location>
        <begin position="162"/>
        <end position="183"/>
    </location>
</feature>
<keyword evidence="5" id="KW-0472">Membrane</keyword>
<evidence type="ECO:0000259" key="7">
    <source>
        <dbReference type="PROSITE" id="PS50847"/>
    </source>
</evidence>
<comment type="caution">
    <text evidence="8">The sequence shown here is derived from an EMBL/GenBank/DDBJ whole genome shotgun (WGS) entry which is preliminary data.</text>
</comment>
<accession>A0AAW8FFN6</accession>
<feature type="domain" description="Gram-positive cocci surface proteins LPxTG" evidence="7">
    <location>
        <begin position="154"/>
        <end position="189"/>
    </location>
</feature>
<evidence type="ECO:0000313" key="8">
    <source>
        <dbReference type="EMBL" id="MDQ0908961.1"/>
    </source>
</evidence>
<organism evidence="8 9">
    <name type="scientific">Streptomyces canus</name>
    <dbReference type="NCBI Taxonomy" id="58343"/>
    <lineage>
        <taxon>Bacteria</taxon>
        <taxon>Bacillati</taxon>
        <taxon>Actinomycetota</taxon>
        <taxon>Actinomycetes</taxon>
        <taxon>Kitasatosporales</taxon>
        <taxon>Streptomycetaceae</taxon>
        <taxon>Streptomyces</taxon>
        <taxon>Streptomyces aurantiacus group</taxon>
    </lineage>
</organism>
<keyword evidence="3 6" id="KW-0732">Signal</keyword>
<dbReference type="InterPro" id="IPR006311">
    <property type="entry name" value="TAT_signal"/>
</dbReference>
<sequence length="189" mass="19585">MTRSPRWRGALTSAAAAAALIAAPLMGAQTAHADAAPYPPPPPTLTLTATTVQAGGRLGFRGTGFAPRQRVEADLRSFVVVLGIFRANANGVVTGTVTIPRSTRPGYHTFELIGRNPYRRAAARIKVLRSQHRAVLADPVNTSYDDKQPKGASLASTGSGTALALGGAAAVLIAAGGATMFAVRRRRSS</sequence>
<evidence type="ECO:0000256" key="3">
    <source>
        <dbReference type="ARBA" id="ARBA00022729"/>
    </source>
</evidence>
<dbReference type="PROSITE" id="PS50847">
    <property type="entry name" value="GRAM_POS_ANCHORING"/>
    <property type="match status" value="1"/>
</dbReference>
<evidence type="ECO:0000256" key="6">
    <source>
        <dbReference type="SAM" id="SignalP"/>
    </source>
</evidence>
<gene>
    <name evidence="8" type="ORF">QFZ22_004946</name>
</gene>
<dbReference type="AlphaFoldDB" id="A0AAW8FFN6"/>
<dbReference type="Proteomes" id="UP001234216">
    <property type="component" value="Unassembled WGS sequence"/>
</dbReference>
<keyword evidence="5" id="KW-1133">Transmembrane helix</keyword>
<name>A0AAW8FFN6_9ACTN</name>
<keyword evidence="2" id="KW-0964">Secreted</keyword>
<feature type="chain" id="PRO_5043588982" description="Gram-positive cocci surface proteins LPxTG domain-containing protein" evidence="6">
    <location>
        <begin position="34"/>
        <end position="189"/>
    </location>
</feature>
<evidence type="ECO:0000256" key="2">
    <source>
        <dbReference type="ARBA" id="ARBA00022525"/>
    </source>
</evidence>
<keyword evidence="5" id="KW-0812">Transmembrane</keyword>
<feature type="signal peptide" evidence="6">
    <location>
        <begin position="1"/>
        <end position="33"/>
    </location>
</feature>
<keyword evidence="1" id="KW-0134">Cell wall</keyword>
<dbReference type="PROSITE" id="PS51318">
    <property type="entry name" value="TAT"/>
    <property type="match status" value="1"/>
</dbReference>
<reference evidence="8" key="1">
    <citation type="submission" date="2023-07" db="EMBL/GenBank/DDBJ databases">
        <title>Comparative genomics of wheat-associated soil bacteria to identify genetic determinants of phenazine resistance.</title>
        <authorList>
            <person name="Mouncey N."/>
        </authorList>
    </citation>
    <scope>NUCLEOTIDE SEQUENCE</scope>
    <source>
        <strain evidence="8">V4I22</strain>
    </source>
</reference>
<dbReference type="RefSeq" id="WP_306978584.1">
    <property type="nucleotide sequence ID" value="NZ_JAUSYQ010000002.1"/>
</dbReference>
<protein>
    <recommendedName>
        <fullName evidence="7">Gram-positive cocci surface proteins LPxTG domain-containing protein</fullName>
    </recommendedName>
</protein>
<dbReference type="EMBL" id="JAUSZV010000005">
    <property type="protein sequence ID" value="MDQ0908961.1"/>
    <property type="molecule type" value="Genomic_DNA"/>
</dbReference>
<evidence type="ECO:0000256" key="5">
    <source>
        <dbReference type="SAM" id="Phobius"/>
    </source>
</evidence>
<keyword evidence="4" id="KW-0572">Peptidoglycan-anchor</keyword>
<evidence type="ECO:0000256" key="4">
    <source>
        <dbReference type="ARBA" id="ARBA00023088"/>
    </source>
</evidence>
<evidence type="ECO:0000256" key="1">
    <source>
        <dbReference type="ARBA" id="ARBA00022512"/>
    </source>
</evidence>